<comment type="caution">
    <text evidence="1">The sequence shown here is derived from an EMBL/GenBank/DDBJ whole genome shotgun (WGS) entry which is preliminary data.</text>
</comment>
<evidence type="ECO:0000313" key="1">
    <source>
        <dbReference type="EMBL" id="KKN36760.1"/>
    </source>
</evidence>
<reference evidence="1" key="1">
    <citation type="journal article" date="2015" name="Nature">
        <title>Complex archaea that bridge the gap between prokaryotes and eukaryotes.</title>
        <authorList>
            <person name="Spang A."/>
            <person name="Saw J.H."/>
            <person name="Jorgensen S.L."/>
            <person name="Zaremba-Niedzwiedzka K."/>
            <person name="Martijn J."/>
            <person name="Lind A.E."/>
            <person name="van Eijk R."/>
            <person name="Schleper C."/>
            <person name="Guy L."/>
            <person name="Ettema T.J."/>
        </authorList>
    </citation>
    <scope>NUCLEOTIDE SEQUENCE</scope>
</reference>
<proteinExistence type="predicted"/>
<name>A0A0F9PYM4_9ZZZZ</name>
<dbReference type="EMBL" id="LAZR01001945">
    <property type="protein sequence ID" value="KKN36760.1"/>
    <property type="molecule type" value="Genomic_DNA"/>
</dbReference>
<gene>
    <name evidence="1" type="ORF">LCGC14_0770670</name>
</gene>
<dbReference type="AlphaFoldDB" id="A0A0F9PYM4"/>
<protein>
    <submittedName>
        <fullName evidence="1">Uncharacterized protein</fullName>
    </submittedName>
</protein>
<organism evidence="1">
    <name type="scientific">marine sediment metagenome</name>
    <dbReference type="NCBI Taxonomy" id="412755"/>
    <lineage>
        <taxon>unclassified sequences</taxon>
        <taxon>metagenomes</taxon>
        <taxon>ecological metagenomes</taxon>
    </lineage>
</organism>
<accession>A0A0F9PYM4</accession>
<sequence>MSEKAKKMEELQKEIMREMEEIPEEWKSKVHYITEQNLIALRYGIGREFTEGYDFIYVYFKDKMSVKIFLNKHHYQCF</sequence>